<dbReference type="Proteomes" id="UP000887578">
    <property type="component" value="Unplaced"/>
</dbReference>
<evidence type="ECO:0000313" key="1">
    <source>
        <dbReference type="Proteomes" id="UP000887578"/>
    </source>
</evidence>
<dbReference type="AlphaFoldDB" id="A0A914Q5B3"/>
<proteinExistence type="predicted"/>
<sequence length="194" mass="22842">MRILSICTVVKFVVRRRHFNYYPSLFVKDAKYYKSRNPPDLTQCASKLWMGTNISLKMFLAANYGVETFSHAANRLLNRCVTHAGGPLGGRLVRAYEYAEQFHMFTHDHFCFNPFEEFDERMETVIFYINNIHRVDNTEVRKLIQQRYPQILDIKGKKSPEIRVIEYDPEIKKKIGGVEFTFTKALMKPFQKEG</sequence>
<keyword evidence="1" id="KW-1185">Reference proteome</keyword>
<reference evidence="2" key="1">
    <citation type="submission" date="2022-11" db="UniProtKB">
        <authorList>
            <consortium name="WormBaseParasite"/>
        </authorList>
    </citation>
    <scope>IDENTIFICATION</scope>
</reference>
<organism evidence="1 2">
    <name type="scientific">Panagrolaimus davidi</name>
    <dbReference type="NCBI Taxonomy" id="227884"/>
    <lineage>
        <taxon>Eukaryota</taxon>
        <taxon>Metazoa</taxon>
        <taxon>Ecdysozoa</taxon>
        <taxon>Nematoda</taxon>
        <taxon>Chromadorea</taxon>
        <taxon>Rhabditida</taxon>
        <taxon>Tylenchina</taxon>
        <taxon>Panagrolaimomorpha</taxon>
        <taxon>Panagrolaimoidea</taxon>
        <taxon>Panagrolaimidae</taxon>
        <taxon>Panagrolaimus</taxon>
    </lineage>
</organism>
<dbReference type="WBParaSite" id="PDA_v2.g22351.t1">
    <property type="protein sequence ID" value="PDA_v2.g22351.t1"/>
    <property type="gene ID" value="PDA_v2.g22351"/>
</dbReference>
<evidence type="ECO:0000313" key="2">
    <source>
        <dbReference type="WBParaSite" id="PDA_v2.g22351.t1"/>
    </source>
</evidence>
<name>A0A914Q5B3_9BILA</name>
<accession>A0A914Q5B3</accession>
<protein>
    <submittedName>
        <fullName evidence="2">Uncharacterized protein</fullName>
    </submittedName>
</protein>